<protein>
    <submittedName>
        <fullName evidence="1">Uncharacterized protein</fullName>
    </submittedName>
</protein>
<organism evidence="1 2">
    <name type="scientific">Amycolatopsis carbonis</name>
    <dbReference type="NCBI Taxonomy" id="715471"/>
    <lineage>
        <taxon>Bacteria</taxon>
        <taxon>Bacillati</taxon>
        <taxon>Actinomycetota</taxon>
        <taxon>Actinomycetes</taxon>
        <taxon>Pseudonocardiales</taxon>
        <taxon>Pseudonocardiaceae</taxon>
        <taxon>Amycolatopsis</taxon>
    </lineage>
</organism>
<dbReference type="AlphaFoldDB" id="A0A9Y2IJS5"/>
<gene>
    <name evidence="1" type="ORF">QRX50_10890</name>
</gene>
<evidence type="ECO:0000313" key="1">
    <source>
        <dbReference type="EMBL" id="WIX81224.1"/>
    </source>
</evidence>
<dbReference type="Proteomes" id="UP001236014">
    <property type="component" value="Chromosome"/>
</dbReference>
<reference evidence="1 2" key="1">
    <citation type="submission" date="2023-06" db="EMBL/GenBank/DDBJ databases">
        <authorList>
            <person name="Oyuntsetseg B."/>
            <person name="Kim S.B."/>
        </authorList>
    </citation>
    <scope>NUCLEOTIDE SEQUENCE [LARGE SCALE GENOMIC DNA]</scope>
    <source>
        <strain evidence="1 2">2-15</strain>
    </source>
</reference>
<sequence>MVFSRVVFVARALSDLVLGCVAGAQDVFAVGAGGDRRGDDIGEL</sequence>
<name>A0A9Y2IJS5_9PSEU</name>
<dbReference type="RefSeq" id="WP_285971830.1">
    <property type="nucleotide sequence ID" value="NZ_CP127294.1"/>
</dbReference>
<accession>A0A9Y2IJS5</accession>
<dbReference type="EMBL" id="CP127294">
    <property type="protein sequence ID" value="WIX81224.1"/>
    <property type="molecule type" value="Genomic_DNA"/>
</dbReference>
<keyword evidence="2" id="KW-1185">Reference proteome</keyword>
<proteinExistence type="predicted"/>
<dbReference type="KEGG" id="acab:QRX50_10890"/>
<evidence type="ECO:0000313" key="2">
    <source>
        <dbReference type="Proteomes" id="UP001236014"/>
    </source>
</evidence>